<protein>
    <submittedName>
        <fullName evidence="3">FeoA family protein</fullName>
    </submittedName>
</protein>
<dbReference type="HOGENOM" id="CLU_150646_12_4_7"/>
<name>D0LL12_HALO1</name>
<dbReference type="InterPro" id="IPR052713">
    <property type="entry name" value="FeoA"/>
</dbReference>
<dbReference type="Gene3D" id="2.30.30.90">
    <property type="match status" value="1"/>
</dbReference>
<dbReference type="Pfam" id="PF04023">
    <property type="entry name" value="FeoA"/>
    <property type="match status" value="1"/>
</dbReference>
<dbReference type="OrthoDB" id="9811076at2"/>
<sequence length="74" mass="8366">MTSLENLPRHTVATVERVGGGRAFRRRLLEMGLIPGTAVRVVNVAPLGDPLEIEARDCRLSIRRYEARLVEVRR</sequence>
<reference evidence="3 4" key="1">
    <citation type="journal article" date="2010" name="Stand. Genomic Sci.">
        <title>Complete genome sequence of Haliangium ochraceum type strain (SMP-2).</title>
        <authorList>
            <consortium name="US DOE Joint Genome Institute (JGI-PGF)"/>
            <person name="Ivanova N."/>
            <person name="Daum C."/>
            <person name="Lang E."/>
            <person name="Abt B."/>
            <person name="Kopitz M."/>
            <person name="Saunders E."/>
            <person name="Lapidus A."/>
            <person name="Lucas S."/>
            <person name="Glavina Del Rio T."/>
            <person name="Nolan M."/>
            <person name="Tice H."/>
            <person name="Copeland A."/>
            <person name="Cheng J.F."/>
            <person name="Chen F."/>
            <person name="Bruce D."/>
            <person name="Goodwin L."/>
            <person name="Pitluck S."/>
            <person name="Mavromatis K."/>
            <person name="Pati A."/>
            <person name="Mikhailova N."/>
            <person name="Chen A."/>
            <person name="Palaniappan K."/>
            <person name="Land M."/>
            <person name="Hauser L."/>
            <person name="Chang Y.J."/>
            <person name="Jeffries C.D."/>
            <person name="Detter J.C."/>
            <person name="Brettin T."/>
            <person name="Rohde M."/>
            <person name="Goker M."/>
            <person name="Bristow J."/>
            <person name="Markowitz V."/>
            <person name="Eisen J.A."/>
            <person name="Hugenholtz P."/>
            <person name="Kyrpides N.C."/>
            <person name="Klenk H.P."/>
        </authorList>
    </citation>
    <scope>NUCLEOTIDE SEQUENCE [LARGE SCALE GENOMIC DNA]</scope>
    <source>
        <strain evidence="4">DSM 14365 / CIP 107738 / JCM 11303 / AJ 13395 / SMP-2</strain>
    </source>
</reference>
<dbReference type="GO" id="GO:0046914">
    <property type="term" value="F:transition metal ion binding"/>
    <property type="evidence" value="ECO:0007669"/>
    <property type="project" value="InterPro"/>
</dbReference>
<organism evidence="3 4">
    <name type="scientific">Haliangium ochraceum (strain DSM 14365 / JCM 11303 / SMP-2)</name>
    <dbReference type="NCBI Taxonomy" id="502025"/>
    <lineage>
        <taxon>Bacteria</taxon>
        <taxon>Pseudomonadati</taxon>
        <taxon>Myxococcota</taxon>
        <taxon>Polyangia</taxon>
        <taxon>Haliangiales</taxon>
        <taxon>Kofleriaceae</taxon>
        <taxon>Haliangium</taxon>
    </lineage>
</organism>
<dbReference type="SUPFAM" id="SSF50037">
    <property type="entry name" value="C-terminal domain of transcriptional repressors"/>
    <property type="match status" value="1"/>
</dbReference>
<keyword evidence="4" id="KW-1185">Reference proteome</keyword>
<accession>D0LL12</accession>
<evidence type="ECO:0000313" key="3">
    <source>
        <dbReference type="EMBL" id="ACY16732.1"/>
    </source>
</evidence>
<dbReference type="SMART" id="SM00899">
    <property type="entry name" value="FeoA"/>
    <property type="match status" value="1"/>
</dbReference>
<proteinExistence type="predicted"/>
<dbReference type="InterPro" id="IPR008988">
    <property type="entry name" value="Transcriptional_repressor_C"/>
</dbReference>
<dbReference type="KEGG" id="hoh:Hoch_4235"/>
<evidence type="ECO:0000259" key="2">
    <source>
        <dbReference type="SMART" id="SM00899"/>
    </source>
</evidence>
<feature type="domain" description="Ferrous iron transporter FeoA-like" evidence="2">
    <location>
        <begin position="2"/>
        <end position="74"/>
    </location>
</feature>
<gene>
    <name evidence="3" type="ordered locus">Hoch_4235</name>
</gene>
<dbReference type="InterPro" id="IPR038157">
    <property type="entry name" value="FeoA_core_dom"/>
</dbReference>
<keyword evidence="1" id="KW-0408">Iron</keyword>
<dbReference type="PANTHER" id="PTHR42954">
    <property type="entry name" value="FE(2+) TRANSPORT PROTEIN A"/>
    <property type="match status" value="1"/>
</dbReference>
<evidence type="ECO:0000313" key="4">
    <source>
        <dbReference type="Proteomes" id="UP000001880"/>
    </source>
</evidence>
<dbReference type="AlphaFoldDB" id="D0LL12"/>
<evidence type="ECO:0000256" key="1">
    <source>
        <dbReference type="ARBA" id="ARBA00023004"/>
    </source>
</evidence>
<dbReference type="Proteomes" id="UP000001880">
    <property type="component" value="Chromosome"/>
</dbReference>
<dbReference type="EMBL" id="CP001804">
    <property type="protein sequence ID" value="ACY16732.1"/>
    <property type="molecule type" value="Genomic_DNA"/>
</dbReference>
<dbReference type="STRING" id="502025.Hoch_4235"/>
<dbReference type="PANTHER" id="PTHR42954:SF2">
    <property type="entry name" value="FE(2+) TRANSPORT PROTEIN A"/>
    <property type="match status" value="1"/>
</dbReference>
<dbReference type="eggNOG" id="COG1918">
    <property type="taxonomic scope" value="Bacteria"/>
</dbReference>
<dbReference type="InterPro" id="IPR007167">
    <property type="entry name" value="Fe-transptr_FeoA-like"/>
</dbReference>
<dbReference type="RefSeq" id="WP_012829330.1">
    <property type="nucleotide sequence ID" value="NC_013440.1"/>
</dbReference>